<proteinExistence type="inferred from homology"/>
<accession>A0ABT7PCZ6</accession>
<evidence type="ECO:0000256" key="9">
    <source>
        <dbReference type="SAM" id="MobiDB-lite"/>
    </source>
</evidence>
<dbReference type="Pfam" id="PF13614">
    <property type="entry name" value="AAA_31"/>
    <property type="match status" value="1"/>
</dbReference>
<reference evidence="12 13" key="1">
    <citation type="submission" date="2023-06" db="EMBL/GenBank/DDBJ databases">
        <title>Roseiconus lacunae JC819 isolated from Gulf of Mannar region, Tamil Nadu.</title>
        <authorList>
            <person name="Pk S."/>
            <person name="Ch S."/>
            <person name="Ch V.R."/>
        </authorList>
    </citation>
    <scope>NUCLEOTIDE SEQUENCE [LARGE SCALE GENOMIC DNA]</scope>
    <source>
        <strain evidence="12 13">JC819</strain>
    </source>
</reference>
<dbReference type="InterPro" id="IPR005702">
    <property type="entry name" value="Wzc-like_C"/>
</dbReference>
<keyword evidence="3 12" id="KW-0808">Transferase</keyword>
<dbReference type="PANTHER" id="PTHR32309:SF13">
    <property type="entry name" value="FERRIC ENTEROBACTIN TRANSPORT PROTEIN FEPE"/>
    <property type="match status" value="1"/>
</dbReference>
<evidence type="ECO:0000256" key="10">
    <source>
        <dbReference type="SAM" id="Phobius"/>
    </source>
</evidence>
<comment type="caution">
    <text evidence="12">The sequence shown here is derived from an EMBL/GenBank/DDBJ whole genome shotgun (WGS) entry which is preliminary data.</text>
</comment>
<evidence type="ECO:0000313" key="13">
    <source>
        <dbReference type="Proteomes" id="UP001239462"/>
    </source>
</evidence>
<dbReference type="EMBL" id="JASZZN010000002">
    <property type="protein sequence ID" value="MDM4014357.1"/>
    <property type="molecule type" value="Genomic_DNA"/>
</dbReference>
<dbReference type="SUPFAM" id="SSF52540">
    <property type="entry name" value="P-loop containing nucleoside triphosphate hydrolases"/>
    <property type="match status" value="1"/>
</dbReference>
<evidence type="ECO:0000256" key="8">
    <source>
        <dbReference type="ARBA" id="ARBA00051245"/>
    </source>
</evidence>
<feature type="domain" description="AAA" evidence="11">
    <location>
        <begin position="595"/>
        <end position="707"/>
    </location>
</feature>
<keyword evidence="13" id="KW-1185">Reference proteome</keyword>
<evidence type="ECO:0000313" key="12">
    <source>
        <dbReference type="EMBL" id="MDM4014357.1"/>
    </source>
</evidence>
<evidence type="ECO:0000259" key="11">
    <source>
        <dbReference type="Pfam" id="PF13614"/>
    </source>
</evidence>
<dbReference type="InterPro" id="IPR025669">
    <property type="entry name" value="AAA_dom"/>
</dbReference>
<keyword evidence="4" id="KW-0547">Nucleotide-binding</keyword>
<name>A0ABT7PCZ6_9BACT</name>
<evidence type="ECO:0000256" key="6">
    <source>
        <dbReference type="ARBA" id="ARBA00022840"/>
    </source>
</evidence>
<dbReference type="Proteomes" id="UP001239462">
    <property type="component" value="Unassembled WGS sequence"/>
</dbReference>
<comment type="similarity">
    <text evidence="1">Belongs to the CpsD/CapB family.</text>
</comment>
<keyword evidence="6" id="KW-0067">ATP-binding</keyword>
<keyword evidence="10" id="KW-0812">Transmembrane</keyword>
<feature type="region of interest" description="Disordered" evidence="9">
    <location>
        <begin position="801"/>
        <end position="832"/>
    </location>
</feature>
<evidence type="ECO:0000256" key="1">
    <source>
        <dbReference type="ARBA" id="ARBA00007316"/>
    </source>
</evidence>
<evidence type="ECO:0000256" key="2">
    <source>
        <dbReference type="ARBA" id="ARBA00011903"/>
    </source>
</evidence>
<dbReference type="InterPro" id="IPR050445">
    <property type="entry name" value="Bact_polysacc_biosynth/exp"/>
</dbReference>
<feature type="transmembrane region" description="Helical" evidence="10">
    <location>
        <begin position="35"/>
        <end position="53"/>
    </location>
</feature>
<dbReference type="EC" id="2.7.10.2" evidence="2"/>
<keyword evidence="10" id="KW-1133">Transmembrane helix</keyword>
<dbReference type="InterPro" id="IPR027417">
    <property type="entry name" value="P-loop_NTPase"/>
</dbReference>
<evidence type="ECO:0000256" key="3">
    <source>
        <dbReference type="ARBA" id="ARBA00022679"/>
    </source>
</evidence>
<dbReference type="CDD" id="cd05387">
    <property type="entry name" value="BY-kinase"/>
    <property type="match status" value="1"/>
</dbReference>
<sequence length="832" mass="92776">MFQTDSSPRSDESQLIVDANLEEQGQAVHSILWRFRYLMAACIVVGLILGHWYHGRKPAEYRATAKLMFRSDAPITLDASTGLVRGGLPSGQLLKSLINSRAIVGRVKHNNRLRQVPALEALTDRALVRLVRGGIRFQSVTDLKDSHDRLIANLSFEHSDPTVCQAVVDAVCRAIGEHFQEERESTINEFTRLINRAQDKLLPQQVALEREYQRFRREAPLQWDRHGKAVNPHRQRYDHLQSIRQGLERRERQLGTELMFVSNMKLQDKNAELVARVIGELSDEAHDLGDAPIGMAKLLNMKDDLEIQHIEIEKSLVPLKIKLEQMQMAFGASHPEVKSLTTQIEASQRRLGELNRLVHQRRREIDGADGDPQFDTAGISADSTATDLVDTFICGLKERLKVTQKEIKDLDAQLEAERLAADELKRFEEDEASYRRRIASVQGMLIQLEEQLAGLKLVDIEGGILVDQLWGSGGAALIGPDQKKDLLAGAIIGFILGGVLSIVLEFWSMTFRSAAEIQRTLRVPVLTHIPLDIHRSKPAQTSTESSSTGLCDKIAVVHRPHSPAAEAVRAVRTAVLLERKQHGSQVFQITSPLPGDGKSTLAANVGCSIAQTGKRTLLIDLDLRSPRLSLRFNLQADKGLANVLNGEVGVSEVIHQSSIEYLDVLPCGPLPSNPAEALTMPDLVDIINWARERYDCIIIDTPPLLMVSDPSIVSSYVDAAILVMRIAHRCKPNAREALSMLRWSGAKVVGVVINKHNTRRQAYRASASGGYQTIGYGYGDKYRRRYQREVNSRETYLIKAHGSTHRIDGPEPESDLEGDHLANMPAVKSERR</sequence>
<organism evidence="12 13">
    <name type="scientific">Roseiconus lacunae</name>
    <dbReference type="NCBI Taxonomy" id="2605694"/>
    <lineage>
        <taxon>Bacteria</taxon>
        <taxon>Pseudomonadati</taxon>
        <taxon>Planctomycetota</taxon>
        <taxon>Planctomycetia</taxon>
        <taxon>Pirellulales</taxon>
        <taxon>Pirellulaceae</taxon>
        <taxon>Roseiconus</taxon>
    </lineage>
</organism>
<dbReference type="NCBIfam" id="TIGR01007">
    <property type="entry name" value="eps_fam"/>
    <property type="match status" value="1"/>
</dbReference>
<protein>
    <recommendedName>
        <fullName evidence="2">non-specific protein-tyrosine kinase</fullName>
        <ecNumber evidence="2">2.7.10.2</ecNumber>
    </recommendedName>
</protein>
<keyword evidence="7" id="KW-0829">Tyrosine-protein kinase</keyword>
<evidence type="ECO:0000256" key="4">
    <source>
        <dbReference type="ARBA" id="ARBA00022741"/>
    </source>
</evidence>
<keyword evidence="10" id="KW-0472">Membrane</keyword>
<dbReference type="RefSeq" id="WP_289162129.1">
    <property type="nucleotide sequence ID" value="NZ_JASZZN010000002.1"/>
</dbReference>
<gene>
    <name evidence="12" type="ORF">QTN89_02865</name>
</gene>
<evidence type="ECO:0000256" key="5">
    <source>
        <dbReference type="ARBA" id="ARBA00022777"/>
    </source>
</evidence>
<evidence type="ECO:0000256" key="7">
    <source>
        <dbReference type="ARBA" id="ARBA00023137"/>
    </source>
</evidence>
<dbReference type="Gene3D" id="3.40.50.300">
    <property type="entry name" value="P-loop containing nucleotide triphosphate hydrolases"/>
    <property type="match status" value="1"/>
</dbReference>
<keyword evidence="5" id="KW-0418">Kinase</keyword>
<comment type="catalytic activity">
    <reaction evidence="8">
        <text>L-tyrosyl-[protein] + ATP = O-phospho-L-tyrosyl-[protein] + ADP + H(+)</text>
        <dbReference type="Rhea" id="RHEA:10596"/>
        <dbReference type="Rhea" id="RHEA-COMP:10136"/>
        <dbReference type="Rhea" id="RHEA-COMP:20101"/>
        <dbReference type="ChEBI" id="CHEBI:15378"/>
        <dbReference type="ChEBI" id="CHEBI:30616"/>
        <dbReference type="ChEBI" id="CHEBI:46858"/>
        <dbReference type="ChEBI" id="CHEBI:61978"/>
        <dbReference type="ChEBI" id="CHEBI:456216"/>
        <dbReference type="EC" id="2.7.10.2"/>
    </reaction>
</comment>
<dbReference type="GO" id="GO:0004715">
    <property type="term" value="F:non-membrane spanning protein tyrosine kinase activity"/>
    <property type="evidence" value="ECO:0007669"/>
    <property type="project" value="UniProtKB-EC"/>
</dbReference>
<dbReference type="PANTHER" id="PTHR32309">
    <property type="entry name" value="TYROSINE-PROTEIN KINASE"/>
    <property type="match status" value="1"/>
</dbReference>
<feature type="transmembrane region" description="Helical" evidence="10">
    <location>
        <begin position="486"/>
        <end position="507"/>
    </location>
</feature>